<dbReference type="EMBL" id="LGHB01000037">
    <property type="protein sequence ID" value="KUK95174.1"/>
    <property type="molecule type" value="Genomic_DNA"/>
</dbReference>
<proteinExistence type="predicted"/>
<comment type="caution">
    <text evidence="2">The sequence shown here is derived from an EMBL/GenBank/DDBJ whole genome shotgun (WGS) entry which is preliminary data.</text>
</comment>
<accession>A0A101IH51</accession>
<dbReference type="EMBL" id="LGFT01000011">
    <property type="protein sequence ID" value="KUK44984.1"/>
    <property type="molecule type" value="Genomic_DNA"/>
</dbReference>
<dbReference type="InterPro" id="IPR009003">
    <property type="entry name" value="Peptidase_S1_PA"/>
</dbReference>
<reference evidence="3 4" key="2">
    <citation type="journal article" date="2015" name="MBio">
        <title>Genome-Resolved Metagenomic Analysis Reveals Roles for Candidate Phyla and Other Microbial Community Members in Biogeochemical Transformations in Oil Reservoirs.</title>
        <authorList>
            <person name="Hu P."/>
            <person name="Tom L."/>
            <person name="Singh A."/>
            <person name="Thomas B.C."/>
            <person name="Baker B.J."/>
            <person name="Piceno Y.M."/>
            <person name="Andersen G.L."/>
            <person name="Banfield J.F."/>
        </authorList>
    </citation>
    <scope>NUCLEOTIDE SEQUENCE [LARGE SCALE GENOMIC DNA]</scope>
    <source>
        <strain evidence="1">57_489</strain>
    </source>
</reference>
<dbReference type="Pfam" id="PF13365">
    <property type="entry name" value="Trypsin_2"/>
    <property type="match status" value="1"/>
</dbReference>
<reference evidence="2" key="1">
    <citation type="journal article" date="2015" name="MBio">
        <title>Genome-resolved metagenomic analysis reveals roles for candidate phyla and other microbial community members in biogeochemical transformations in oil reservoirs.</title>
        <authorList>
            <person name="Hu P."/>
            <person name="Tom L."/>
            <person name="Singh A."/>
            <person name="Thomas B.C."/>
            <person name="Baker B.J."/>
            <person name="Piceno Y.M."/>
            <person name="Andersen G.L."/>
            <person name="Banfield J.F."/>
        </authorList>
    </citation>
    <scope>NUCLEOTIDE SEQUENCE [LARGE SCALE GENOMIC DNA]</scope>
    <source>
        <strain evidence="2">56_747</strain>
    </source>
</reference>
<protein>
    <recommendedName>
        <fullName evidence="5">Trypsin-like peptidase domain-containing protein</fullName>
    </recommendedName>
</protein>
<dbReference type="AlphaFoldDB" id="A0A101IH51"/>
<sequence length="298" mass="34119">MRIHDKEIFAVAPVTCICRDHNSREHPIGEATGFFYKHRDKIYFITNRHVVIDEEEGYYPERLDLKLHIDRKDLSENRLYKIRLYNDDKNDTKKPLLLEHSNNFGYNHKEIIDVVAILLGDDISEYTVEPFSSSDLIPDRSTLDINAAEDAFLHQSPAPINPVPLEILKFGDTVLVIGCPPRYSDTYHNLPIARNATIASVYSVPFMRRPKILVDSHLHKGTSGSPVLTKPIVRPSSNISYEDLMNIKKYLIGIYSGEFDNESPQLGLYNVWLANLIPDIIEQNSNYFNSLGCELGDW</sequence>
<dbReference type="Proteomes" id="UP000053961">
    <property type="component" value="Unassembled WGS sequence"/>
</dbReference>
<organism evidence="2 3">
    <name type="scientific">Methanothrix harundinacea</name>
    <dbReference type="NCBI Taxonomy" id="301375"/>
    <lineage>
        <taxon>Archaea</taxon>
        <taxon>Methanobacteriati</taxon>
        <taxon>Methanobacteriota</taxon>
        <taxon>Stenosarchaea group</taxon>
        <taxon>Methanomicrobia</taxon>
        <taxon>Methanotrichales</taxon>
        <taxon>Methanotrichaceae</taxon>
        <taxon>Methanothrix</taxon>
    </lineage>
</organism>
<evidence type="ECO:0000313" key="3">
    <source>
        <dbReference type="Proteomes" id="UP000053961"/>
    </source>
</evidence>
<evidence type="ECO:0000313" key="4">
    <source>
        <dbReference type="Proteomes" id="UP000057043"/>
    </source>
</evidence>
<name>A0A101IH51_9EURY</name>
<dbReference type="SUPFAM" id="SSF50494">
    <property type="entry name" value="Trypsin-like serine proteases"/>
    <property type="match status" value="1"/>
</dbReference>
<evidence type="ECO:0000313" key="1">
    <source>
        <dbReference type="EMBL" id="KUK44984.1"/>
    </source>
</evidence>
<evidence type="ECO:0000313" key="2">
    <source>
        <dbReference type="EMBL" id="KUK95174.1"/>
    </source>
</evidence>
<evidence type="ECO:0008006" key="5">
    <source>
        <dbReference type="Google" id="ProtNLM"/>
    </source>
</evidence>
<dbReference type="PATRIC" id="fig|301375.6.peg.1357"/>
<dbReference type="Proteomes" id="UP000057043">
    <property type="component" value="Unassembled WGS sequence"/>
</dbReference>
<gene>
    <name evidence="1" type="ORF">XD72_0690</name>
    <name evidence="2" type="ORF">XE07_1912</name>
</gene>